<name>A0AAV4FJ01_9GAST</name>
<organism evidence="2 3">
    <name type="scientific">Elysia marginata</name>
    <dbReference type="NCBI Taxonomy" id="1093978"/>
    <lineage>
        <taxon>Eukaryota</taxon>
        <taxon>Metazoa</taxon>
        <taxon>Spiralia</taxon>
        <taxon>Lophotrochozoa</taxon>
        <taxon>Mollusca</taxon>
        <taxon>Gastropoda</taxon>
        <taxon>Heterobranchia</taxon>
        <taxon>Euthyneura</taxon>
        <taxon>Panpulmonata</taxon>
        <taxon>Sacoglossa</taxon>
        <taxon>Placobranchoidea</taxon>
        <taxon>Plakobranchidae</taxon>
        <taxon>Elysia</taxon>
    </lineage>
</organism>
<evidence type="ECO:0000256" key="1">
    <source>
        <dbReference type="SAM" id="MobiDB-lite"/>
    </source>
</evidence>
<feature type="region of interest" description="Disordered" evidence="1">
    <location>
        <begin position="63"/>
        <end position="94"/>
    </location>
</feature>
<keyword evidence="3" id="KW-1185">Reference proteome</keyword>
<comment type="caution">
    <text evidence="2">The sequence shown here is derived from an EMBL/GenBank/DDBJ whole genome shotgun (WGS) entry which is preliminary data.</text>
</comment>
<gene>
    <name evidence="2" type="ORF">ElyMa_000394500</name>
</gene>
<proteinExistence type="predicted"/>
<protein>
    <recommendedName>
        <fullName evidence="4">CTNNB1 binding N-teminal domain-containing protein</fullName>
    </recommendedName>
</protein>
<evidence type="ECO:0000313" key="2">
    <source>
        <dbReference type="EMBL" id="GFR73024.1"/>
    </source>
</evidence>
<reference evidence="2 3" key="1">
    <citation type="journal article" date="2021" name="Elife">
        <title>Chloroplast acquisition without the gene transfer in kleptoplastic sea slugs, Plakobranchus ocellatus.</title>
        <authorList>
            <person name="Maeda T."/>
            <person name="Takahashi S."/>
            <person name="Yoshida T."/>
            <person name="Shimamura S."/>
            <person name="Takaki Y."/>
            <person name="Nagai Y."/>
            <person name="Toyoda A."/>
            <person name="Suzuki Y."/>
            <person name="Arimoto A."/>
            <person name="Ishii H."/>
            <person name="Satoh N."/>
            <person name="Nishiyama T."/>
            <person name="Hasebe M."/>
            <person name="Maruyama T."/>
            <person name="Minagawa J."/>
            <person name="Obokata J."/>
            <person name="Shigenobu S."/>
        </authorList>
    </citation>
    <scope>NUCLEOTIDE SEQUENCE [LARGE SCALE GENOMIC DNA]</scope>
</reference>
<accession>A0AAV4FJ01</accession>
<dbReference type="AlphaFoldDB" id="A0AAV4FJ01"/>
<evidence type="ECO:0008006" key="4">
    <source>
        <dbReference type="Google" id="ProtNLM"/>
    </source>
</evidence>
<evidence type="ECO:0000313" key="3">
    <source>
        <dbReference type="Proteomes" id="UP000762676"/>
    </source>
</evidence>
<sequence>MRIHEKSRWQVAELSVSLKILWTVPLNLWSTSSSNENSEDKEIEQSAKIDLVDKLSVCSGRKEKPKDLDTGVDGNKQFHDDTQDFEVSGGFDEDQESQEIVGKKNLYMILSRLLNI</sequence>
<dbReference type="Proteomes" id="UP000762676">
    <property type="component" value="Unassembled WGS sequence"/>
</dbReference>
<dbReference type="EMBL" id="BMAT01000778">
    <property type="protein sequence ID" value="GFR73024.1"/>
    <property type="molecule type" value="Genomic_DNA"/>
</dbReference>